<evidence type="ECO:0000313" key="1">
    <source>
        <dbReference type="EMBL" id="AYV79863.1"/>
    </source>
</evidence>
<proteinExistence type="predicted"/>
<feature type="non-terminal residue" evidence="1">
    <location>
        <position position="1"/>
    </location>
</feature>
<accession>A0A3G5A1Y3</accession>
<dbReference type="SUPFAM" id="SSF53474">
    <property type="entry name" value="alpha/beta-Hydrolases"/>
    <property type="match status" value="1"/>
</dbReference>
<dbReference type="EMBL" id="MK072198">
    <property type="protein sequence ID" value="AYV79863.1"/>
    <property type="molecule type" value="Genomic_DNA"/>
</dbReference>
<sequence>EYLYFPDEGHAFYKLENREKILNKVIQWINKYFFDD</sequence>
<gene>
    <name evidence="1" type="ORF">Faunusvirus67_4</name>
</gene>
<organism evidence="1">
    <name type="scientific">Faunusvirus sp</name>
    <dbReference type="NCBI Taxonomy" id="2487766"/>
    <lineage>
        <taxon>Viruses</taxon>
        <taxon>Varidnaviria</taxon>
        <taxon>Bamfordvirae</taxon>
        <taxon>Nucleocytoviricota</taxon>
        <taxon>Megaviricetes</taxon>
        <taxon>Imitervirales</taxon>
        <taxon>Mimiviridae</taxon>
    </lineage>
</organism>
<protein>
    <recommendedName>
        <fullName evidence="2">Peptidase S9 prolyl oligopeptidase catalytic domain-containing protein</fullName>
    </recommendedName>
</protein>
<evidence type="ECO:0008006" key="2">
    <source>
        <dbReference type="Google" id="ProtNLM"/>
    </source>
</evidence>
<name>A0A3G5A1Y3_9VIRU</name>
<dbReference type="InterPro" id="IPR029058">
    <property type="entry name" value="AB_hydrolase_fold"/>
</dbReference>
<reference evidence="1" key="1">
    <citation type="submission" date="2018-10" db="EMBL/GenBank/DDBJ databases">
        <title>Hidden diversity of soil giant viruses.</title>
        <authorList>
            <person name="Schulz F."/>
            <person name="Alteio L."/>
            <person name="Goudeau D."/>
            <person name="Ryan E.M."/>
            <person name="Malmstrom R.R."/>
            <person name="Blanchard J."/>
            <person name="Woyke T."/>
        </authorList>
    </citation>
    <scope>NUCLEOTIDE SEQUENCE</scope>
    <source>
        <strain evidence="1">FNV1</strain>
    </source>
</reference>